<comment type="caution">
    <text evidence="2">The sequence shown here is derived from an EMBL/GenBank/DDBJ whole genome shotgun (WGS) entry which is preliminary data.</text>
</comment>
<feature type="transmembrane region" description="Helical" evidence="1">
    <location>
        <begin position="154"/>
        <end position="180"/>
    </location>
</feature>
<evidence type="ECO:0008006" key="4">
    <source>
        <dbReference type="Google" id="ProtNLM"/>
    </source>
</evidence>
<dbReference type="EMBL" id="BAABIE010000001">
    <property type="protein sequence ID" value="GAA4737646.1"/>
    <property type="molecule type" value="Genomic_DNA"/>
</dbReference>
<evidence type="ECO:0000313" key="3">
    <source>
        <dbReference type="Proteomes" id="UP001500822"/>
    </source>
</evidence>
<protein>
    <recommendedName>
        <fullName evidence="4">Sap, sulfolipid-1-addressing protein</fullName>
    </recommendedName>
</protein>
<feature type="transmembrane region" description="Helical" evidence="1">
    <location>
        <begin position="192"/>
        <end position="214"/>
    </location>
</feature>
<gene>
    <name evidence="2" type="ORF">GCM10023217_00810</name>
</gene>
<name>A0ABP8YTQ6_9ACTN</name>
<evidence type="ECO:0000256" key="1">
    <source>
        <dbReference type="SAM" id="Phobius"/>
    </source>
</evidence>
<dbReference type="Pfam" id="PF11139">
    <property type="entry name" value="SfLAP"/>
    <property type="match status" value="1"/>
</dbReference>
<reference evidence="3" key="1">
    <citation type="journal article" date="2019" name="Int. J. Syst. Evol. Microbiol.">
        <title>The Global Catalogue of Microorganisms (GCM) 10K type strain sequencing project: providing services to taxonomists for standard genome sequencing and annotation.</title>
        <authorList>
            <consortium name="The Broad Institute Genomics Platform"/>
            <consortium name="The Broad Institute Genome Sequencing Center for Infectious Disease"/>
            <person name="Wu L."/>
            <person name="Ma J."/>
        </authorList>
    </citation>
    <scope>NUCLEOTIDE SEQUENCE [LARGE SCALE GENOMIC DNA]</scope>
    <source>
        <strain evidence="3">JCM 18077</strain>
    </source>
</reference>
<keyword evidence="1" id="KW-1133">Transmembrane helix</keyword>
<feature type="transmembrane region" description="Helical" evidence="1">
    <location>
        <begin position="29"/>
        <end position="47"/>
    </location>
</feature>
<sequence length="222" mass="22856">MAMGLALSPVAATTALVLLPAPRGRIKTLLFLAGWYAVLFAVMALAMVFTDAADEDDPTGTAEGIDILHLVFGILFFLLAIAAWIKRPARDREDGVPLEGEEAKPGMMARLDGLGIWACFGVGVAEAVLIIKNIPLGVSAGATLGRADLSTAGGLGTVAILTAVASLSILIPLVAVLIGGSRATGSLRQARAWIEAHMTAITLVVLIVFGTIFLGEGLNLAG</sequence>
<organism evidence="2 3">
    <name type="scientific">Gordonia alkaliphila</name>
    <dbReference type="NCBI Taxonomy" id="1053547"/>
    <lineage>
        <taxon>Bacteria</taxon>
        <taxon>Bacillati</taxon>
        <taxon>Actinomycetota</taxon>
        <taxon>Actinomycetes</taxon>
        <taxon>Mycobacteriales</taxon>
        <taxon>Gordoniaceae</taxon>
        <taxon>Gordonia</taxon>
    </lineage>
</organism>
<accession>A0ABP8YTQ6</accession>
<proteinExistence type="predicted"/>
<keyword evidence="1" id="KW-0472">Membrane</keyword>
<dbReference type="Proteomes" id="UP001500822">
    <property type="component" value="Unassembled WGS sequence"/>
</dbReference>
<keyword evidence="1" id="KW-0812">Transmembrane</keyword>
<feature type="transmembrane region" description="Helical" evidence="1">
    <location>
        <begin position="6"/>
        <end position="22"/>
    </location>
</feature>
<dbReference type="InterPro" id="IPR021315">
    <property type="entry name" value="Gap/Sap"/>
</dbReference>
<evidence type="ECO:0000313" key="2">
    <source>
        <dbReference type="EMBL" id="GAA4737646.1"/>
    </source>
</evidence>
<feature type="transmembrane region" description="Helical" evidence="1">
    <location>
        <begin position="67"/>
        <end position="85"/>
    </location>
</feature>
<dbReference type="RefSeq" id="WP_246993776.1">
    <property type="nucleotide sequence ID" value="NZ_JALKBW010000001.1"/>
</dbReference>
<keyword evidence="3" id="KW-1185">Reference proteome</keyword>
<feature type="transmembrane region" description="Helical" evidence="1">
    <location>
        <begin position="114"/>
        <end position="134"/>
    </location>
</feature>